<dbReference type="Gene3D" id="4.10.75.10">
    <property type="entry name" value="Elafin-like"/>
    <property type="match status" value="1"/>
</dbReference>
<protein>
    <recommendedName>
        <fullName evidence="2">WAP domain-containing protein</fullName>
    </recommendedName>
</protein>
<dbReference type="CDD" id="cd00199">
    <property type="entry name" value="WAP"/>
    <property type="match status" value="1"/>
</dbReference>
<proteinExistence type="predicted"/>
<dbReference type="PANTHER" id="PTHR19441:SF91">
    <property type="entry name" value="WAP DOMAIN-CONTAINING PROTEIN"/>
    <property type="match status" value="1"/>
</dbReference>
<dbReference type="OMA" id="KGTIGLC"/>
<reference evidence="3" key="2">
    <citation type="submission" date="2025-09" db="UniProtKB">
        <authorList>
            <consortium name="Ensembl"/>
        </authorList>
    </citation>
    <scope>IDENTIFICATION</scope>
</reference>
<reference evidence="3" key="1">
    <citation type="submission" date="2025-08" db="UniProtKB">
        <authorList>
            <consortium name="Ensembl"/>
        </authorList>
    </citation>
    <scope>IDENTIFICATION</scope>
</reference>
<keyword evidence="4" id="KW-1185">Reference proteome</keyword>
<name>A0A8C2W2X7_CHILA</name>
<dbReference type="GO" id="GO:0045087">
    <property type="term" value="P:innate immune response"/>
    <property type="evidence" value="ECO:0007669"/>
    <property type="project" value="TreeGrafter"/>
</dbReference>
<organism evidence="3 4">
    <name type="scientific">Chinchilla lanigera</name>
    <name type="common">Long-tailed chinchilla</name>
    <name type="synonym">Chinchilla villidera</name>
    <dbReference type="NCBI Taxonomy" id="34839"/>
    <lineage>
        <taxon>Eukaryota</taxon>
        <taxon>Metazoa</taxon>
        <taxon>Chordata</taxon>
        <taxon>Craniata</taxon>
        <taxon>Vertebrata</taxon>
        <taxon>Euteleostomi</taxon>
        <taxon>Mammalia</taxon>
        <taxon>Eutheria</taxon>
        <taxon>Euarchontoglires</taxon>
        <taxon>Glires</taxon>
        <taxon>Rodentia</taxon>
        <taxon>Hystricomorpha</taxon>
        <taxon>Chinchillidae</taxon>
        <taxon>Chinchilla</taxon>
    </lineage>
</organism>
<dbReference type="Ensembl" id="ENSCLAT00000024635.1">
    <property type="protein sequence ID" value="ENSCLAP00000024400.1"/>
    <property type="gene ID" value="ENSCLAG00000016754.1"/>
</dbReference>
<keyword evidence="1" id="KW-0646">Protease inhibitor</keyword>
<accession>A0A8C2W2X7</accession>
<dbReference type="SMART" id="SM00217">
    <property type="entry name" value="WAP"/>
    <property type="match status" value="1"/>
</dbReference>
<evidence type="ECO:0000313" key="4">
    <source>
        <dbReference type="Proteomes" id="UP000694398"/>
    </source>
</evidence>
<sequence>QQKPGVCPELPKGTIGLCAEFCSGDQSCPNDLKCCSNGCGHSCQSPVFIESDSGSQVKHGKDKHI</sequence>
<dbReference type="GO" id="GO:0019731">
    <property type="term" value="P:antibacterial humoral response"/>
    <property type="evidence" value="ECO:0007669"/>
    <property type="project" value="TreeGrafter"/>
</dbReference>
<dbReference type="SUPFAM" id="SSF57256">
    <property type="entry name" value="Elafin-like"/>
    <property type="match status" value="1"/>
</dbReference>
<evidence type="ECO:0000259" key="2">
    <source>
        <dbReference type="PROSITE" id="PS51390"/>
    </source>
</evidence>
<dbReference type="GeneTree" id="ENSGT00940000166945"/>
<dbReference type="InterPro" id="IPR036645">
    <property type="entry name" value="Elafin-like_sf"/>
</dbReference>
<dbReference type="PROSITE" id="PS51390">
    <property type="entry name" value="WAP"/>
    <property type="match status" value="1"/>
</dbReference>
<dbReference type="PANTHER" id="PTHR19441">
    <property type="entry name" value="WHEY ACDIC PROTEIN WAP"/>
    <property type="match status" value="1"/>
</dbReference>
<dbReference type="GO" id="GO:0005615">
    <property type="term" value="C:extracellular space"/>
    <property type="evidence" value="ECO:0007669"/>
    <property type="project" value="TreeGrafter"/>
</dbReference>
<evidence type="ECO:0000313" key="3">
    <source>
        <dbReference type="Ensembl" id="ENSCLAP00000024400.1"/>
    </source>
</evidence>
<dbReference type="FunFam" id="4.10.75.10:FF:000001">
    <property type="entry name" value="Anosmin 1"/>
    <property type="match status" value="1"/>
</dbReference>
<dbReference type="InterPro" id="IPR008197">
    <property type="entry name" value="WAP_dom"/>
</dbReference>
<feature type="domain" description="WAP" evidence="2">
    <location>
        <begin position="1"/>
        <end position="47"/>
    </location>
</feature>
<evidence type="ECO:0000256" key="1">
    <source>
        <dbReference type="ARBA" id="ARBA00022690"/>
    </source>
</evidence>
<dbReference type="InterPro" id="IPR050514">
    <property type="entry name" value="WAP_four-disulfide_core"/>
</dbReference>
<dbReference type="Proteomes" id="UP000694398">
    <property type="component" value="Unassembled WGS sequence"/>
</dbReference>
<dbReference type="Pfam" id="PF00095">
    <property type="entry name" value="WAP"/>
    <property type="match status" value="1"/>
</dbReference>
<dbReference type="AlphaFoldDB" id="A0A8C2W2X7"/>
<dbReference type="GO" id="GO:0004867">
    <property type="term" value="F:serine-type endopeptidase inhibitor activity"/>
    <property type="evidence" value="ECO:0007669"/>
    <property type="project" value="TreeGrafter"/>
</dbReference>